<dbReference type="HAMAP" id="MF_02216">
    <property type="entry name" value="UbiK"/>
    <property type="match status" value="1"/>
</dbReference>
<comment type="subcellular location">
    <subcellularLocation>
        <location evidence="1">Cytoplasm</location>
    </subcellularLocation>
</comment>
<keyword evidence="1" id="KW-0963">Cytoplasm</keyword>
<protein>
    <recommendedName>
        <fullName evidence="1">Ubiquinone biosynthesis accessory factor UbiK</fullName>
    </recommendedName>
</protein>
<dbReference type="GO" id="GO:0006744">
    <property type="term" value="P:ubiquinone biosynthetic process"/>
    <property type="evidence" value="ECO:0007669"/>
    <property type="project" value="UniProtKB-UniRule"/>
</dbReference>
<dbReference type="AlphaFoldDB" id="K6YUS2"/>
<comment type="caution">
    <text evidence="2">The sequence shown here is derived from an EMBL/GenBank/DDBJ whole genome shotgun (WGS) entry which is preliminary data.</text>
</comment>
<accession>K6YUS2</accession>
<comment type="pathway">
    <text evidence="1">Cofactor biosynthesis; ubiquinone biosynthesis.</text>
</comment>
<organism evidence="2 3">
    <name type="scientific">Paraglaciecola arctica BSs20135</name>
    <dbReference type="NCBI Taxonomy" id="493475"/>
    <lineage>
        <taxon>Bacteria</taxon>
        <taxon>Pseudomonadati</taxon>
        <taxon>Pseudomonadota</taxon>
        <taxon>Gammaproteobacteria</taxon>
        <taxon>Alteromonadales</taxon>
        <taxon>Alteromonadaceae</taxon>
        <taxon>Paraglaciecola</taxon>
    </lineage>
</organism>
<keyword evidence="3" id="KW-1185">Reference proteome</keyword>
<dbReference type="PANTHER" id="PTHR38040">
    <property type="entry name" value="UBIQUINONE BIOSYNTHESIS ACCESSORY FACTOR UBIK"/>
    <property type="match status" value="1"/>
</dbReference>
<keyword evidence="1" id="KW-0831">Ubiquinone biosynthesis</keyword>
<name>K6YUS2_9ALTE</name>
<proteinExistence type="inferred from homology"/>
<reference evidence="2 3" key="1">
    <citation type="journal article" date="2017" name="Antonie Van Leeuwenhoek">
        <title>Rhizobium rhizosphaerae sp. nov., a novel species isolated from rice rhizosphere.</title>
        <authorList>
            <person name="Zhao J.J."/>
            <person name="Zhang J."/>
            <person name="Zhang R.J."/>
            <person name="Zhang C.W."/>
            <person name="Yin H.Q."/>
            <person name="Zhang X.X."/>
        </authorList>
    </citation>
    <scope>NUCLEOTIDE SEQUENCE [LARGE SCALE GENOMIC DNA]</scope>
    <source>
        <strain evidence="2 3">BSs20135</strain>
    </source>
</reference>
<comment type="similarity">
    <text evidence="1">Belongs to the UbiK family.</text>
</comment>
<gene>
    <name evidence="1" type="primary">ubiK</name>
    <name evidence="2" type="ORF">GARC_4972</name>
</gene>
<dbReference type="EMBL" id="BAEO01000065">
    <property type="protein sequence ID" value="GAC21907.1"/>
    <property type="molecule type" value="Genomic_DNA"/>
</dbReference>
<dbReference type="InterPro" id="IPR007475">
    <property type="entry name" value="UbiK"/>
</dbReference>
<dbReference type="Pfam" id="PF04380">
    <property type="entry name" value="BMFP"/>
    <property type="match status" value="1"/>
</dbReference>
<evidence type="ECO:0000313" key="3">
    <source>
        <dbReference type="Proteomes" id="UP000006327"/>
    </source>
</evidence>
<evidence type="ECO:0000313" key="2">
    <source>
        <dbReference type="EMBL" id="GAC21907.1"/>
    </source>
</evidence>
<dbReference type="GO" id="GO:0005829">
    <property type="term" value="C:cytosol"/>
    <property type="evidence" value="ECO:0007669"/>
    <property type="project" value="TreeGrafter"/>
</dbReference>
<dbReference type="eggNOG" id="COG2960">
    <property type="taxonomic scope" value="Bacteria"/>
</dbReference>
<dbReference type="Proteomes" id="UP000006327">
    <property type="component" value="Unassembled WGS sequence"/>
</dbReference>
<sequence>MLNPKKLEEIAKQISDSLPPGVKNMAEGAEAKVKQVLQSQISRLDFVSREEFDIQSQVLMRTREKLEALEARLAKLEQPQG</sequence>
<evidence type="ECO:0000256" key="1">
    <source>
        <dbReference type="HAMAP-Rule" id="MF_02216"/>
    </source>
</evidence>
<dbReference type="PANTHER" id="PTHR38040:SF1">
    <property type="entry name" value="UBIQUINONE BIOSYNTHESIS ACCESSORY FACTOR UBIK"/>
    <property type="match status" value="1"/>
</dbReference>
<dbReference type="OrthoDB" id="5297354at2"/>
<dbReference type="RefSeq" id="WP_007625376.1">
    <property type="nucleotide sequence ID" value="NZ_BAEO01000065.1"/>
</dbReference>
<dbReference type="UniPathway" id="UPA00232"/>
<comment type="function">
    <text evidence="1">Required for efficient ubiquinone (coenzyme Q) biosynthesis. UbiK is probably an accessory factor of Ubi enzymes and facilitates ubiquinone biosynthesis by acting as an assembly factor, a targeting factor, or both.</text>
</comment>
<dbReference type="NCBIfam" id="NF047835">
    <property type="entry name" value="UbiqAccUbiK"/>
    <property type="match status" value="1"/>
</dbReference>
<dbReference type="STRING" id="493475.GARC_4972"/>